<evidence type="ECO:0000256" key="4">
    <source>
        <dbReference type="SAM" id="Coils"/>
    </source>
</evidence>
<dbReference type="Proteomes" id="UP000770889">
    <property type="component" value="Unassembled WGS sequence"/>
</dbReference>
<dbReference type="Gene3D" id="1.20.120.30">
    <property type="entry name" value="Aspartate receptor, ligand-binding domain"/>
    <property type="match status" value="1"/>
</dbReference>
<protein>
    <submittedName>
        <fullName evidence="6">CZB domain-containing protein</fullName>
    </submittedName>
</protein>
<dbReference type="GO" id="GO:0016020">
    <property type="term" value="C:membrane"/>
    <property type="evidence" value="ECO:0007669"/>
    <property type="project" value="UniProtKB-SubCell"/>
</dbReference>
<dbReference type="PANTHER" id="PTHR32089:SF112">
    <property type="entry name" value="LYSOZYME-LIKE PROTEIN-RELATED"/>
    <property type="match status" value="1"/>
</dbReference>
<keyword evidence="2 3" id="KW-0807">Transducer</keyword>
<dbReference type="SUPFAM" id="SSF58104">
    <property type="entry name" value="Methyl-accepting chemotaxis protein (MCP) signaling domain"/>
    <property type="match status" value="1"/>
</dbReference>
<dbReference type="GO" id="GO:0006935">
    <property type="term" value="P:chemotaxis"/>
    <property type="evidence" value="ECO:0007669"/>
    <property type="project" value="UniProtKB-ARBA"/>
</dbReference>
<keyword evidence="4" id="KW-0175">Coiled coil</keyword>
<dbReference type="AlphaFoldDB" id="A0A944MH43"/>
<gene>
    <name evidence="6" type="ORF">KME65_18000</name>
</gene>
<name>A0A944MH43_9GAMM</name>
<feature type="domain" description="Methyl-accepting transducer" evidence="5">
    <location>
        <begin position="103"/>
        <end position="203"/>
    </location>
</feature>
<dbReference type="GO" id="GO:0007165">
    <property type="term" value="P:signal transduction"/>
    <property type="evidence" value="ECO:0007669"/>
    <property type="project" value="UniProtKB-KW"/>
</dbReference>
<dbReference type="EMBL" id="JAHHGM010000022">
    <property type="protein sequence ID" value="MBT2990855.1"/>
    <property type="molecule type" value="Genomic_DNA"/>
</dbReference>
<dbReference type="SMART" id="SM00283">
    <property type="entry name" value="MA"/>
    <property type="match status" value="1"/>
</dbReference>
<dbReference type="Pfam" id="PF13682">
    <property type="entry name" value="CZB"/>
    <property type="match status" value="1"/>
</dbReference>
<evidence type="ECO:0000256" key="3">
    <source>
        <dbReference type="PROSITE-ProRule" id="PRU00284"/>
    </source>
</evidence>
<evidence type="ECO:0000256" key="2">
    <source>
        <dbReference type="ARBA" id="ARBA00023224"/>
    </source>
</evidence>
<dbReference type="InterPro" id="IPR004089">
    <property type="entry name" value="MCPsignal_dom"/>
</dbReference>
<dbReference type="Gene3D" id="1.10.287.950">
    <property type="entry name" value="Methyl-accepting chemotaxis protein"/>
    <property type="match status" value="1"/>
</dbReference>
<reference evidence="6 7" key="1">
    <citation type="submission" date="2021-05" db="EMBL/GenBank/DDBJ databases">
        <title>Genetic and Functional Diversity in Clade A Lucinid endosymbionts from the Bahamas.</title>
        <authorList>
            <person name="Giani N.M."/>
            <person name="Engel A.S."/>
            <person name="Campbell B.J."/>
        </authorList>
    </citation>
    <scope>NUCLEOTIDE SEQUENCE [LARGE SCALE GENOMIC DNA]</scope>
    <source>
        <strain evidence="6">LUC16012Gg_MoonRockCtena</strain>
    </source>
</reference>
<evidence type="ECO:0000259" key="5">
    <source>
        <dbReference type="PROSITE" id="PS50111"/>
    </source>
</evidence>
<feature type="coiled-coil region" evidence="4">
    <location>
        <begin position="5"/>
        <end position="46"/>
    </location>
</feature>
<dbReference type="Pfam" id="PF00015">
    <property type="entry name" value="MCPsignal"/>
    <property type="match status" value="1"/>
</dbReference>
<organism evidence="6 7">
    <name type="scientific">Candidatus Thiodiazotropha taylori</name>
    <dbReference type="NCBI Taxonomy" id="2792791"/>
    <lineage>
        <taxon>Bacteria</taxon>
        <taxon>Pseudomonadati</taxon>
        <taxon>Pseudomonadota</taxon>
        <taxon>Gammaproteobacteria</taxon>
        <taxon>Chromatiales</taxon>
        <taxon>Sedimenticolaceae</taxon>
        <taxon>Candidatus Thiodiazotropha</taxon>
    </lineage>
</organism>
<sequence length="365" mass="40788">MAWWNAKERLRIEQLEMENGKLQLKLAELQQLQEEQLKALAAHQQQTSDESELNDLMEFENRQLKAGLGIVQSDLAGSVESAKLTLGCAENVRSYFAGLTTDISRITEALDNLATLSTNAESSVKSMSSRATEISSILALIKGIAEQTNLLALNAAIEAARAGEQGRGFAVVADEVRGLADKTQSAISETNEVIQSMHQNVESVGGDSARLIEYISQVQIDVQGFEQNLARINAEVKGYFSDISATTDSVFMGLAKLDHLLWKVNTYLSVNQGEPAFDFVDHHNCRLGKWYEQGEGKEFFSSSSYYKDLEHPHEVVHETTREVFKLLQGERDINALMRSLKVMEEHSMQVFRKLDEIKRDVEQKG</sequence>
<accession>A0A944MH43</accession>
<comment type="caution">
    <text evidence="6">The sequence shown here is derived from an EMBL/GenBank/DDBJ whole genome shotgun (WGS) entry which is preliminary data.</text>
</comment>
<dbReference type="InterPro" id="IPR025991">
    <property type="entry name" value="Chemoreceptor_zinc-bind_dom"/>
</dbReference>
<evidence type="ECO:0000313" key="7">
    <source>
        <dbReference type="Proteomes" id="UP000770889"/>
    </source>
</evidence>
<comment type="subcellular location">
    <subcellularLocation>
        <location evidence="1">Membrane</location>
    </subcellularLocation>
</comment>
<dbReference type="PROSITE" id="PS50111">
    <property type="entry name" value="CHEMOTAXIS_TRANSDUC_2"/>
    <property type="match status" value="1"/>
</dbReference>
<evidence type="ECO:0000256" key="1">
    <source>
        <dbReference type="ARBA" id="ARBA00004370"/>
    </source>
</evidence>
<evidence type="ECO:0000313" key="6">
    <source>
        <dbReference type="EMBL" id="MBT2990855.1"/>
    </source>
</evidence>
<dbReference type="PANTHER" id="PTHR32089">
    <property type="entry name" value="METHYL-ACCEPTING CHEMOTAXIS PROTEIN MCPB"/>
    <property type="match status" value="1"/>
</dbReference>
<proteinExistence type="predicted"/>